<evidence type="ECO:0000256" key="6">
    <source>
        <dbReference type="ARBA" id="ARBA00023012"/>
    </source>
</evidence>
<feature type="transmembrane region" description="Helical" evidence="8">
    <location>
        <begin position="262"/>
        <end position="281"/>
    </location>
</feature>
<dbReference type="InterPro" id="IPR050428">
    <property type="entry name" value="TCS_sensor_his_kinase"/>
</dbReference>
<dbReference type="PANTHER" id="PTHR45436">
    <property type="entry name" value="SENSOR HISTIDINE KINASE YKOH"/>
    <property type="match status" value="1"/>
</dbReference>
<dbReference type="PROSITE" id="PS50885">
    <property type="entry name" value="HAMP"/>
    <property type="match status" value="1"/>
</dbReference>
<reference evidence="10" key="1">
    <citation type="submission" date="2020-05" db="EMBL/GenBank/DDBJ databases">
        <authorList>
            <person name="Chiriac C."/>
            <person name="Salcher M."/>
            <person name="Ghai R."/>
            <person name="Kavagutti S V."/>
        </authorList>
    </citation>
    <scope>NUCLEOTIDE SEQUENCE</scope>
</reference>
<evidence type="ECO:0000259" key="9">
    <source>
        <dbReference type="PROSITE" id="PS50885"/>
    </source>
</evidence>
<keyword evidence="8" id="KW-1133">Transmembrane helix</keyword>
<dbReference type="EMBL" id="CAEMXZ010000066">
    <property type="protein sequence ID" value="CAB4323732.1"/>
    <property type="molecule type" value="Genomic_DNA"/>
</dbReference>
<evidence type="ECO:0000256" key="8">
    <source>
        <dbReference type="SAM" id="Phobius"/>
    </source>
</evidence>
<name>A0A6J5YJK5_9ZZZZ</name>
<feature type="compositionally biased region" description="Low complexity" evidence="7">
    <location>
        <begin position="12"/>
        <end position="29"/>
    </location>
</feature>
<evidence type="ECO:0000256" key="5">
    <source>
        <dbReference type="ARBA" id="ARBA00022777"/>
    </source>
</evidence>
<keyword evidence="4" id="KW-0808">Transferase</keyword>
<evidence type="ECO:0000313" key="11">
    <source>
        <dbReference type="EMBL" id="CAB4932279.1"/>
    </source>
</evidence>
<dbReference type="CDD" id="cd06225">
    <property type="entry name" value="HAMP"/>
    <property type="match status" value="1"/>
</dbReference>
<dbReference type="AlphaFoldDB" id="A0A6J5YJK5"/>
<feature type="region of interest" description="Disordered" evidence="7">
    <location>
        <begin position="1"/>
        <end position="32"/>
    </location>
</feature>
<dbReference type="GO" id="GO:0016020">
    <property type="term" value="C:membrane"/>
    <property type="evidence" value="ECO:0007669"/>
    <property type="project" value="InterPro"/>
</dbReference>
<dbReference type="Gene3D" id="6.10.340.10">
    <property type="match status" value="1"/>
</dbReference>
<keyword evidence="6" id="KW-0902">Two-component regulatory system</keyword>
<dbReference type="GO" id="GO:0004673">
    <property type="term" value="F:protein histidine kinase activity"/>
    <property type="evidence" value="ECO:0007669"/>
    <property type="project" value="UniProtKB-EC"/>
</dbReference>
<dbReference type="EMBL" id="CAFBNC010000027">
    <property type="protein sequence ID" value="CAB4932279.1"/>
    <property type="molecule type" value="Genomic_DNA"/>
</dbReference>
<proteinExistence type="predicted"/>
<feature type="compositionally biased region" description="Polar residues" evidence="7">
    <location>
        <begin position="399"/>
        <end position="414"/>
    </location>
</feature>
<evidence type="ECO:0000256" key="4">
    <source>
        <dbReference type="ARBA" id="ARBA00022679"/>
    </source>
</evidence>
<sequence length="429" mass="46400">MAVRTDALPGHSASASTSAISPPEATTPSQGTRRRWHLGMRWKLLLAFGLGVSLVFVVVATWIVRFSTDTAKNRLTENLRSLSIGGAQTIDAEQFRALTQTGREIVAGELYPANAATLAGTAAVADSAYPTNPAYWDHVNQIANIRLTNPEASPYTYFRGTDGNLEFIGSWSALGYPTMNVDAPIGTLFHQPVSTLVDASTAEYFANGLTETTAQPAYTDRFGHWISVYTPIVAADGTIVGAIGVDYPLEYVDQVQLRVRDALFPVFGAAYVILILLVLYLSHWMTRRLGRLSSATKRVSGGDYEVDLSGAAKAMFPDEMTDLAQSFGVMTEKIRARERSLVRQVQVLKVEIDEAKRQQSVAEITESDFFTSLTAKATALRARVRELDAAEAAGPVDTGPTNSGETAPDSTAQTPRGAPSQADIEETDR</sequence>
<evidence type="ECO:0000313" key="10">
    <source>
        <dbReference type="EMBL" id="CAB4323732.1"/>
    </source>
</evidence>
<dbReference type="SUPFAM" id="SSF158472">
    <property type="entry name" value="HAMP domain-like"/>
    <property type="match status" value="1"/>
</dbReference>
<keyword evidence="8" id="KW-0812">Transmembrane</keyword>
<dbReference type="InterPro" id="IPR003660">
    <property type="entry name" value="HAMP_dom"/>
</dbReference>
<dbReference type="PANTHER" id="PTHR45436:SF5">
    <property type="entry name" value="SENSOR HISTIDINE KINASE TRCS"/>
    <property type="match status" value="1"/>
</dbReference>
<gene>
    <name evidence="10" type="ORF">UFOPK1392_01490</name>
    <name evidence="11" type="ORF">UFOPK3733_00745</name>
</gene>
<evidence type="ECO:0000256" key="2">
    <source>
        <dbReference type="ARBA" id="ARBA00012438"/>
    </source>
</evidence>
<keyword evidence="5" id="KW-0418">Kinase</keyword>
<evidence type="ECO:0000256" key="1">
    <source>
        <dbReference type="ARBA" id="ARBA00000085"/>
    </source>
</evidence>
<dbReference type="GO" id="GO:0000160">
    <property type="term" value="P:phosphorelay signal transduction system"/>
    <property type="evidence" value="ECO:0007669"/>
    <property type="project" value="UniProtKB-KW"/>
</dbReference>
<keyword evidence="3" id="KW-0597">Phosphoprotein</keyword>
<protein>
    <recommendedName>
        <fullName evidence="2">histidine kinase</fullName>
        <ecNumber evidence="2">2.7.13.3</ecNumber>
    </recommendedName>
</protein>
<evidence type="ECO:0000256" key="7">
    <source>
        <dbReference type="SAM" id="MobiDB-lite"/>
    </source>
</evidence>
<accession>A0A6J5YJK5</accession>
<dbReference type="SMART" id="SM00304">
    <property type="entry name" value="HAMP"/>
    <property type="match status" value="1"/>
</dbReference>
<dbReference type="EC" id="2.7.13.3" evidence="2"/>
<dbReference type="Pfam" id="PF00672">
    <property type="entry name" value="HAMP"/>
    <property type="match status" value="1"/>
</dbReference>
<evidence type="ECO:0000256" key="3">
    <source>
        <dbReference type="ARBA" id="ARBA00022553"/>
    </source>
</evidence>
<feature type="transmembrane region" description="Helical" evidence="8">
    <location>
        <begin position="44"/>
        <end position="64"/>
    </location>
</feature>
<feature type="region of interest" description="Disordered" evidence="7">
    <location>
        <begin position="390"/>
        <end position="429"/>
    </location>
</feature>
<organism evidence="10">
    <name type="scientific">freshwater metagenome</name>
    <dbReference type="NCBI Taxonomy" id="449393"/>
    <lineage>
        <taxon>unclassified sequences</taxon>
        <taxon>metagenomes</taxon>
        <taxon>ecological metagenomes</taxon>
    </lineage>
</organism>
<keyword evidence="8" id="KW-0472">Membrane</keyword>
<feature type="domain" description="HAMP" evidence="9">
    <location>
        <begin position="283"/>
        <end position="339"/>
    </location>
</feature>
<comment type="catalytic activity">
    <reaction evidence="1">
        <text>ATP + protein L-histidine = ADP + protein N-phospho-L-histidine.</text>
        <dbReference type="EC" id="2.7.13.3"/>
    </reaction>
</comment>